<comment type="similarity">
    <text evidence="1">Belongs to the adrenodoxin/putidaredoxin family.</text>
</comment>
<comment type="caution">
    <text evidence="8">The sequence shown here is derived from an EMBL/GenBank/DDBJ whole genome shotgun (WGS) entry which is preliminary data.</text>
</comment>
<dbReference type="PROSITE" id="PS51085">
    <property type="entry name" value="2FE2S_FER_2"/>
    <property type="match status" value="1"/>
</dbReference>
<proteinExistence type="inferred from homology"/>
<dbReference type="RefSeq" id="WP_179585420.1">
    <property type="nucleotide sequence ID" value="NZ_JACBYR010000001.1"/>
</dbReference>
<keyword evidence="5" id="KW-0411">Iron-sulfur</keyword>
<evidence type="ECO:0000256" key="6">
    <source>
        <dbReference type="ARBA" id="ARBA00034078"/>
    </source>
</evidence>
<keyword evidence="4" id="KW-0408">Iron</keyword>
<evidence type="ECO:0000256" key="5">
    <source>
        <dbReference type="ARBA" id="ARBA00023014"/>
    </source>
</evidence>
<dbReference type="PROSITE" id="PS00814">
    <property type="entry name" value="ADX"/>
    <property type="match status" value="1"/>
</dbReference>
<protein>
    <submittedName>
        <fullName evidence="8">2Fe-2S ferredoxin</fullName>
    </submittedName>
</protein>
<evidence type="ECO:0000313" key="9">
    <source>
        <dbReference type="Proteomes" id="UP000542125"/>
    </source>
</evidence>
<evidence type="ECO:0000259" key="7">
    <source>
        <dbReference type="PROSITE" id="PS51085"/>
    </source>
</evidence>
<evidence type="ECO:0000313" key="8">
    <source>
        <dbReference type="EMBL" id="NYE82485.1"/>
    </source>
</evidence>
<dbReference type="PRINTS" id="PR00355">
    <property type="entry name" value="ADRENODOXIN"/>
</dbReference>
<evidence type="ECO:0000256" key="3">
    <source>
        <dbReference type="ARBA" id="ARBA00022723"/>
    </source>
</evidence>
<reference evidence="8 9" key="1">
    <citation type="submission" date="2020-07" db="EMBL/GenBank/DDBJ databases">
        <title>Genomic Encyclopedia of Type Strains, Phase IV (KMG-V): Genome sequencing to study the core and pangenomes of soil and plant-associated prokaryotes.</title>
        <authorList>
            <person name="Whitman W."/>
        </authorList>
    </citation>
    <scope>NUCLEOTIDE SEQUENCE [LARGE SCALE GENOMIC DNA]</scope>
    <source>
        <strain evidence="8 9">SAS40</strain>
    </source>
</reference>
<comment type="cofactor">
    <cofactor evidence="6">
        <name>[2Fe-2S] cluster</name>
        <dbReference type="ChEBI" id="CHEBI:190135"/>
    </cofactor>
</comment>
<dbReference type="GO" id="GO:0140647">
    <property type="term" value="P:P450-containing electron transport chain"/>
    <property type="evidence" value="ECO:0007669"/>
    <property type="project" value="InterPro"/>
</dbReference>
<evidence type="ECO:0000256" key="4">
    <source>
        <dbReference type="ARBA" id="ARBA00023004"/>
    </source>
</evidence>
<dbReference type="InterPro" id="IPR018298">
    <property type="entry name" value="Adrenodoxin_Fe-S_BS"/>
</dbReference>
<dbReference type="Gene3D" id="3.10.20.30">
    <property type="match status" value="1"/>
</dbReference>
<organism evidence="8 9">
    <name type="scientific">Pigmentiphaga litoralis</name>
    <dbReference type="NCBI Taxonomy" id="516702"/>
    <lineage>
        <taxon>Bacteria</taxon>
        <taxon>Pseudomonadati</taxon>
        <taxon>Pseudomonadota</taxon>
        <taxon>Betaproteobacteria</taxon>
        <taxon>Burkholderiales</taxon>
        <taxon>Alcaligenaceae</taxon>
        <taxon>Pigmentiphaga</taxon>
    </lineage>
</organism>
<dbReference type="InterPro" id="IPR001041">
    <property type="entry name" value="2Fe-2S_ferredoxin-type"/>
</dbReference>
<keyword evidence="9" id="KW-1185">Reference proteome</keyword>
<dbReference type="Pfam" id="PF00111">
    <property type="entry name" value="Fer2"/>
    <property type="match status" value="1"/>
</dbReference>
<name>A0A7Y9LMP7_9BURK</name>
<dbReference type="PANTHER" id="PTHR23426:SF65">
    <property type="entry name" value="FERREDOXIN-2, MITOCHONDRIAL"/>
    <property type="match status" value="1"/>
</dbReference>
<dbReference type="InterPro" id="IPR036010">
    <property type="entry name" value="2Fe-2S_ferredoxin-like_sf"/>
</dbReference>
<keyword evidence="2" id="KW-0001">2Fe-2S</keyword>
<evidence type="ECO:0000256" key="1">
    <source>
        <dbReference type="ARBA" id="ARBA00010914"/>
    </source>
</evidence>
<dbReference type="SUPFAM" id="SSF54292">
    <property type="entry name" value="2Fe-2S ferredoxin-like"/>
    <property type="match status" value="1"/>
</dbReference>
<dbReference type="AlphaFoldDB" id="A0A7Y9LMP7"/>
<gene>
    <name evidence="8" type="ORF">FHW18_001756</name>
</gene>
<dbReference type="GO" id="GO:0046872">
    <property type="term" value="F:metal ion binding"/>
    <property type="evidence" value="ECO:0007669"/>
    <property type="project" value="UniProtKB-KW"/>
</dbReference>
<dbReference type="CDD" id="cd00207">
    <property type="entry name" value="fer2"/>
    <property type="match status" value="1"/>
</dbReference>
<dbReference type="Proteomes" id="UP000542125">
    <property type="component" value="Unassembled WGS sequence"/>
</dbReference>
<accession>A0A7Y9LMP7</accession>
<dbReference type="InterPro" id="IPR001055">
    <property type="entry name" value="Adrenodoxin-like"/>
</dbReference>
<dbReference type="GO" id="GO:0009055">
    <property type="term" value="F:electron transfer activity"/>
    <property type="evidence" value="ECO:0007669"/>
    <property type="project" value="TreeGrafter"/>
</dbReference>
<evidence type="ECO:0000256" key="2">
    <source>
        <dbReference type="ARBA" id="ARBA00022714"/>
    </source>
</evidence>
<dbReference type="EMBL" id="JACBYR010000001">
    <property type="protein sequence ID" value="NYE82485.1"/>
    <property type="molecule type" value="Genomic_DNA"/>
</dbReference>
<dbReference type="GO" id="GO:0051537">
    <property type="term" value="F:2 iron, 2 sulfur cluster binding"/>
    <property type="evidence" value="ECO:0007669"/>
    <property type="project" value="UniProtKB-KW"/>
</dbReference>
<dbReference type="PANTHER" id="PTHR23426">
    <property type="entry name" value="FERREDOXIN/ADRENODOXIN"/>
    <property type="match status" value="1"/>
</dbReference>
<sequence length="102" mass="10761">MIELDVIDRKGRERSISVPPGGSLMSVLKASGLPIAATCSGAKSCATCHVFVLDGYDQVGQPDEDELDLLLEADSYREGVSRLSCQIQVTAALAGLRVEVAP</sequence>
<dbReference type="InterPro" id="IPR012675">
    <property type="entry name" value="Beta-grasp_dom_sf"/>
</dbReference>
<keyword evidence="3" id="KW-0479">Metal-binding</keyword>
<feature type="domain" description="2Fe-2S ferredoxin-type" evidence="7">
    <location>
        <begin position="1"/>
        <end position="102"/>
    </location>
</feature>